<evidence type="ECO:0000256" key="4">
    <source>
        <dbReference type="ARBA" id="ARBA00022840"/>
    </source>
</evidence>
<dbReference type="RefSeq" id="WP_192595569.1">
    <property type="nucleotide sequence ID" value="NZ_BAAALJ010000002.1"/>
</dbReference>
<keyword evidence="2" id="KW-0813">Transport</keyword>
<dbReference type="Gene3D" id="3.40.50.300">
    <property type="entry name" value="P-loop containing nucleotide triphosphate hydrolases"/>
    <property type="match status" value="1"/>
</dbReference>
<gene>
    <name evidence="7" type="ORF">H4W27_001697</name>
</gene>
<dbReference type="InterPro" id="IPR003593">
    <property type="entry name" value="AAA+_ATPase"/>
</dbReference>
<dbReference type="Pfam" id="PF00005">
    <property type="entry name" value="ABC_tran"/>
    <property type="match status" value="1"/>
</dbReference>
<keyword evidence="3" id="KW-0547">Nucleotide-binding</keyword>
<accession>A0ABR9JF68</accession>
<dbReference type="GO" id="GO:0005524">
    <property type="term" value="F:ATP binding"/>
    <property type="evidence" value="ECO:0007669"/>
    <property type="project" value="UniProtKB-KW"/>
</dbReference>
<comment type="similarity">
    <text evidence="1">Belongs to the ABC transporter superfamily.</text>
</comment>
<name>A0ABR9JF68_9MICC</name>
<dbReference type="SMART" id="SM00382">
    <property type="entry name" value="AAA"/>
    <property type="match status" value="1"/>
</dbReference>
<dbReference type="PANTHER" id="PTHR43117:SF4">
    <property type="entry name" value="OSMOPROTECTANT IMPORT ATP-BINDING PROTEIN OSMV"/>
    <property type="match status" value="1"/>
</dbReference>
<comment type="caution">
    <text evidence="7">The sequence shown here is derived from an EMBL/GenBank/DDBJ whole genome shotgun (WGS) entry which is preliminary data.</text>
</comment>
<evidence type="ECO:0000256" key="5">
    <source>
        <dbReference type="SAM" id="MobiDB-lite"/>
    </source>
</evidence>
<evidence type="ECO:0000256" key="3">
    <source>
        <dbReference type="ARBA" id="ARBA00022741"/>
    </source>
</evidence>
<feature type="region of interest" description="Disordered" evidence="5">
    <location>
        <begin position="258"/>
        <end position="279"/>
    </location>
</feature>
<proteinExistence type="inferred from homology"/>
<evidence type="ECO:0000259" key="6">
    <source>
        <dbReference type="PROSITE" id="PS50893"/>
    </source>
</evidence>
<evidence type="ECO:0000313" key="7">
    <source>
        <dbReference type="EMBL" id="MBE1524579.1"/>
    </source>
</evidence>
<sequence>MIEFRNVGKTYQDGTAAVEEFSLKVPSHSTAVLLGSSGCGKTTLLRMVNRMVEPSSGSVLIDEEDISGVEPVALRRRIGYVMQHSGLLPHRRVIDNIATVPRLNGASRAEARRRGYELMEIVGLDTALGTRYPGQLSGGQQQRVGVARGLAADPNILLMDEPFGAVDPLVRIELQRELARVQEELKKTIIFVTHDIDEALTLGDQIVVLKAGGVIAASGTPEELVQNQQDEFVSRFLGLDSGRRSLKAAQTEDGGLLISDAQGRPLGVVEPEPERADRP</sequence>
<dbReference type="SUPFAM" id="SSF52540">
    <property type="entry name" value="P-loop containing nucleoside triphosphate hydrolases"/>
    <property type="match status" value="1"/>
</dbReference>
<dbReference type="PROSITE" id="PS00211">
    <property type="entry name" value="ABC_TRANSPORTER_1"/>
    <property type="match status" value="1"/>
</dbReference>
<evidence type="ECO:0000313" key="8">
    <source>
        <dbReference type="Proteomes" id="UP000643525"/>
    </source>
</evidence>
<reference evidence="7 8" key="1">
    <citation type="submission" date="2020-10" db="EMBL/GenBank/DDBJ databases">
        <title>Sequencing the genomes of 1000 actinobacteria strains.</title>
        <authorList>
            <person name="Klenk H.-P."/>
        </authorList>
    </citation>
    <scope>NUCLEOTIDE SEQUENCE [LARGE SCALE GENOMIC DNA]</scope>
    <source>
        <strain evidence="7 8">DSM 15666</strain>
    </source>
</reference>
<evidence type="ECO:0000256" key="1">
    <source>
        <dbReference type="ARBA" id="ARBA00005417"/>
    </source>
</evidence>
<dbReference type="EMBL" id="JADBED010000001">
    <property type="protein sequence ID" value="MBE1524579.1"/>
    <property type="molecule type" value="Genomic_DNA"/>
</dbReference>
<dbReference type="PANTHER" id="PTHR43117">
    <property type="entry name" value="OSMOPROTECTANT IMPORT ATP-BINDING PROTEIN OSMV"/>
    <property type="match status" value="1"/>
</dbReference>
<evidence type="ECO:0000256" key="2">
    <source>
        <dbReference type="ARBA" id="ARBA00022448"/>
    </source>
</evidence>
<organism evidence="7 8">
    <name type="scientific">Nesterenkonia lutea</name>
    <dbReference type="NCBI Taxonomy" id="272919"/>
    <lineage>
        <taxon>Bacteria</taxon>
        <taxon>Bacillati</taxon>
        <taxon>Actinomycetota</taxon>
        <taxon>Actinomycetes</taxon>
        <taxon>Micrococcales</taxon>
        <taxon>Micrococcaceae</taxon>
        <taxon>Nesterenkonia</taxon>
    </lineage>
</organism>
<dbReference type="InterPro" id="IPR017871">
    <property type="entry name" value="ABC_transporter-like_CS"/>
</dbReference>
<dbReference type="InterPro" id="IPR003439">
    <property type="entry name" value="ABC_transporter-like_ATP-bd"/>
</dbReference>
<dbReference type="InterPro" id="IPR027417">
    <property type="entry name" value="P-loop_NTPase"/>
</dbReference>
<protein>
    <submittedName>
        <fullName evidence="7">Osmoprotectant transport system ATP-binding protein</fullName>
    </submittedName>
</protein>
<feature type="domain" description="ABC transporter" evidence="6">
    <location>
        <begin position="2"/>
        <end position="237"/>
    </location>
</feature>
<dbReference type="PROSITE" id="PS50893">
    <property type="entry name" value="ABC_TRANSPORTER_2"/>
    <property type="match status" value="1"/>
</dbReference>
<keyword evidence="8" id="KW-1185">Reference proteome</keyword>
<keyword evidence="4 7" id="KW-0067">ATP-binding</keyword>
<dbReference type="Proteomes" id="UP000643525">
    <property type="component" value="Unassembled WGS sequence"/>
</dbReference>